<dbReference type="EMBL" id="HBUF01056601">
    <property type="protein sequence ID" value="CAG6624197.1"/>
    <property type="molecule type" value="Transcribed_RNA"/>
</dbReference>
<feature type="domain" description="RNA polymerase Rpb1" evidence="2">
    <location>
        <begin position="28"/>
        <end position="110"/>
    </location>
</feature>
<dbReference type="PANTHER" id="PTHR48443:SF2">
    <property type="entry name" value="DNA-DIRECTED RNA POLYMERASE SUBUNIT BETA"/>
    <property type="match status" value="1"/>
</dbReference>
<dbReference type="GO" id="GO:0003677">
    <property type="term" value="F:DNA binding"/>
    <property type="evidence" value="ECO:0007669"/>
    <property type="project" value="InterPro"/>
</dbReference>
<protein>
    <recommendedName>
        <fullName evidence="1">DNA-directed RNA polymerase</fullName>
        <ecNumber evidence="1">2.7.7.6</ecNumber>
    </recommendedName>
</protein>
<evidence type="ECO:0000256" key="1">
    <source>
        <dbReference type="ARBA" id="ARBA00012418"/>
    </source>
</evidence>
<keyword evidence="3" id="KW-0240">DNA-directed RNA polymerase</keyword>
<sequence length="234" mass="27125">MKKIKINNKNNFNIVIITKYGFYNQYILENSRKLYVNNGDYVKIGDILSDGKPDLNDVIKLIGLDYLIFFFIKEINDIYQPQGIFINDKHIELVLRQMTKKVRILYSGECFFIQNDILYLEDVLTENVNTLKFSKKVSLYERVVFGITKVSLDSSSFFSAASFQETSKILIDSAIRNRVDYLLGLKENVVIGGLIPAGTGLTRHIFLLKKNKDNFNNLKKNLKFYIKNDFKSNN</sequence>
<dbReference type="EMBL" id="HBUF01056602">
    <property type="protein sequence ID" value="CAG6624200.1"/>
    <property type="molecule type" value="Transcribed_RNA"/>
</dbReference>
<name>A0A8D8MH14_9HEMI</name>
<dbReference type="GO" id="GO:0003899">
    <property type="term" value="F:DNA-directed RNA polymerase activity"/>
    <property type="evidence" value="ECO:0007669"/>
    <property type="project" value="UniProtKB-EC"/>
</dbReference>
<evidence type="ECO:0000259" key="2">
    <source>
        <dbReference type="Pfam" id="PF04998"/>
    </source>
</evidence>
<dbReference type="EC" id="2.7.7.6" evidence="1"/>
<dbReference type="AlphaFoldDB" id="A0A8D8MH14"/>
<dbReference type="SUPFAM" id="SSF64484">
    <property type="entry name" value="beta and beta-prime subunits of DNA dependent RNA-polymerase"/>
    <property type="match status" value="1"/>
</dbReference>
<dbReference type="Gene3D" id="1.10.1790.20">
    <property type="match status" value="1"/>
</dbReference>
<dbReference type="GO" id="GO:0000428">
    <property type="term" value="C:DNA-directed RNA polymerase complex"/>
    <property type="evidence" value="ECO:0007669"/>
    <property type="project" value="UniProtKB-KW"/>
</dbReference>
<dbReference type="Pfam" id="PF04998">
    <property type="entry name" value="RNA_pol_Rpb1_5"/>
    <property type="match status" value="1"/>
</dbReference>
<evidence type="ECO:0000313" key="3">
    <source>
        <dbReference type="EMBL" id="CAG6624197.1"/>
    </source>
</evidence>
<dbReference type="GO" id="GO:0006351">
    <property type="term" value="P:DNA-templated transcription"/>
    <property type="evidence" value="ECO:0007669"/>
    <property type="project" value="InterPro"/>
</dbReference>
<dbReference type="PANTHER" id="PTHR48443">
    <property type="entry name" value="DNA-DIRECTED RNA POLYMERASE SUBUNIT BETA"/>
    <property type="match status" value="1"/>
</dbReference>
<reference evidence="3" key="1">
    <citation type="submission" date="2021-05" db="EMBL/GenBank/DDBJ databases">
        <authorList>
            <person name="Alioto T."/>
            <person name="Alioto T."/>
            <person name="Gomez Garrido J."/>
        </authorList>
    </citation>
    <scope>NUCLEOTIDE SEQUENCE</scope>
</reference>
<accession>A0A8D8MH14</accession>
<dbReference type="Gene3D" id="2.40.50.100">
    <property type="match status" value="1"/>
</dbReference>
<dbReference type="Gene3D" id="1.10.150.390">
    <property type="match status" value="1"/>
</dbReference>
<organism evidence="3">
    <name type="scientific">Cacopsylla melanoneura</name>
    <dbReference type="NCBI Taxonomy" id="428564"/>
    <lineage>
        <taxon>Eukaryota</taxon>
        <taxon>Metazoa</taxon>
        <taxon>Ecdysozoa</taxon>
        <taxon>Arthropoda</taxon>
        <taxon>Hexapoda</taxon>
        <taxon>Insecta</taxon>
        <taxon>Pterygota</taxon>
        <taxon>Neoptera</taxon>
        <taxon>Paraneoptera</taxon>
        <taxon>Hemiptera</taxon>
        <taxon>Sternorrhyncha</taxon>
        <taxon>Psylloidea</taxon>
        <taxon>Psyllidae</taxon>
        <taxon>Psyllinae</taxon>
        <taxon>Cacopsylla</taxon>
    </lineage>
</organism>
<dbReference type="InterPro" id="IPR007081">
    <property type="entry name" value="RNA_pol_Rpb1_5"/>
</dbReference>
<proteinExistence type="predicted"/>
<keyword evidence="3" id="KW-0804">Transcription</keyword>
<dbReference type="EMBL" id="HBUF01056600">
    <property type="protein sequence ID" value="CAG6624194.1"/>
    <property type="molecule type" value="Transcribed_RNA"/>
</dbReference>